<dbReference type="RefSeq" id="WP_255390330.1">
    <property type="nucleotide sequence ID" value="NZ_CP101508.1"/>
</dbReference>
<dbReference type="InterPro" id="IPR038765">
    <property type="entry name" value="Papain-like_cys_pep_sf"/>
</dbReference>
<gene>
    <name evidence="1" type="ORF">NNL38_07185</name>
</gene>
<organism evidence="1 2">
    <name type="scientific">Photobacterium atrarenae</name>
    <dbReference type="NCBI Taxonomy" id="865757"/>
    <lineage>
        <taxon>Bacteria</taxon>
        <taxon>Pseudomonadati</taxon>
        <taxon>Pseudomonadota</taxon>
        <taxon>Gammaproteobacteria</taxon>
        <taxon>Vibrionales</taxon>
        <taxon>Vibrionaceae</taxon>
        <taxon>Photobacterium</taxon>
    </lineage>
</organism>
<dbReference type="Proteomes" id="UP001057998">
    <property type="component" value="Chromosome 1"/>
</dbReference>
<evidence type="ECO:0000313" key="1">
    <source>
        <dbReference type="EMBL" id="UTV29006.1"/>
    </source>
</evidence>
<dbReference type="Gene3D" id="3.90.1720.10">
    <property type="entry name" value="endopeptidase domain like (from Nostoc punctiforme)"/>
    <property type="match status" value="1"/>
</dbReference>
<proteinExistence type="predicted"/>
<evidence type="ECO:0000313" key="2">
    <source>
        <dbReference type="Proteomes" id="UP001057998"/>
    </source>
</evidence>
<protein>
    <submittedName>
        <fullName evidence="1">C40 family peptidase</fullName>
    </submittedName>
</protein>
<name>A0ABY5GJN4_9GAMM</name>
<keyword evidence="2" id="KW-1185">Reference proteome</keyword>
<dbReference type="SUPFAM" id="SSF54001">
    <property type="entry name" value="Cysteine proteinases"/>
    <property type="match status" value="1"/>
</dbReference>
<sequence>MITLASIMTVPYVDGGRDLSGLDCWGLVRLVRHHHHGLPLLESFGRVSPDDKAGMTDGYQAVVSDFVETAPVDGAIACHFLGDVLWHVGVVVNECGLKVLHTGRKQGRPCLSRLAEFERMALTTRYYIEHDSFSLLSQQAGSQQA</sequence>
<dbReference type="EMBL" id="CP101508">
    <property type="protein sequence ID" value="UTV29006.1"/>
    <property type="molecule type" value="Genomic_DNA"/>
</dbReference>
<accession>A0ABY5GJN4</accession>
<reference evidence="1" key="1">
    <citation type="submission" date="2022-07" db="EMBL/GenBank/DDBJ databases">
        <title>Genome sequencing of Photobacterium atrarenae GJH2-4.</title>
        <authorList>
            <person name="Park S.-J."/>
        </authorList>
    </citation>
    <scope>NUCLEOTIDE SEQUENCE</scope>
    <source>
        <strain evidence="1">GJH2-4</strain>
    </source>
</reference>